<evidence type="ECO:0000313" key="2">
    <source>
        <dbReference type="Proteomes" id="UP000334990"/>
    </source>
</evidence>
<dbReference type="RefSeq" id="WP_155336447.1">
    <property type="nucleotide sequence ID" value="NZ_BAAABN010000030.1"/>
</dbReference>
<protein>
    <submittedName>
        <fullName evidence="1">Uncharacterized protein</fullName>
    </submittedName>
</protein>
<gene>
    <name evidence="1" type="ORF">Acor_21400</name>
</gene>
<organism evidence="1 2">
    <name type="scientific">Acrocarpospora corrugata</name>
    <dbReference type="NCBI Taxonomy" id="35763"/>
    <lineage>
        <taxon>Bacteria</taxon>
        <taxon>Bacillati</taxon>
        <taxon>Actinomycetota</taxon>
        <taxon>Actinomycetes</taxon>
        <taxon>Streptosporangiales</taxon>
        <taxon>Streptosporangiaceae</taxon>
        <taxon>Acrocarpospora</taxon>
    </lineage>
</organism>
<dbReference type="AlphaFoldDB" id="A0A5M3VTE8"/>
<dbReference type="EMBL" id="BLAD01000043">
    <property type="protein sequence ID" value="GES00077.1"/>
    <property type="molecule type" value="Genomic_DNA"/>
</dbReference>
<accession>A0A5M3VTE8</accession>
<dbReference type="OrthoDB" id="4239816at2"/>
<dbReference type="Proteomes" id="UP000334990">
    <property type="component" value="Unassembled WGS sequence"/>
</dbReference>
<sequence length="118" mass="12184">MDPTVLVALISAVLGGAAGEAGKGAWTSLTSLVRQRFGKDSAELAVLDSESAPEITAVLTERAQSDAGFDEELTSWAATTTRVIQQSHNVSNTISGNARIQGTVIQAGDLFGPINLNG</sequence>
<proteinExistence type="predicted"/>
<keyword evidence="2" id="KW-1185">Reference proteome</keyword>
<name>A0A5M3VTE8_9ACTN</name>
<evidence type="ECO:0000313" key="1">
    <source>
        <dbReference type="EMBL" id="GES00077.1"/>
    </source>
</evidence>
<reference evidence="1 2" key="1">
    <citation type="submission" date="2019-10" db="EMBL/GenBank/DDBJ databases">
        <title>Whole genome shotgun sequence of Acrocarpospora corrugata NBRC 13972.</title>
        <authorList>
            <person name="Ichikawa N."/>
            <person name="Kimura A."/>
            <person name="Kitahashi Y."/>
            <person name="Komaki H."/>
            <person name="Oguchi A."/>
        </authorList>
    </citation>
    <scope>NUCLEOTIDE SEQUENCE [LARGE SCALE GENOMIC DNA]</scope>
    <source>
        <strain evidence="1 2">NBRC 13972</strain>
    </source>
</reference>
<comment type="caution">
    <text evidence="1">The sequence shown here is derived from an EMBL/GenBank/DDBJ whole genome shotgun (WGS) entry which is preliminary data.</text>
</comment>